<accession>A0AAD8JH49</accession>
<dbReference type="PANTHER" id="PTHR47165">
    <property type="entry name" value="OS03G0429900 PROTEIN"/>
    <property type="match status" value="1"/>
</dbReference>
<dbReference type="PANTHER" id="PTHR47165:SF4">
    <property type="entry name" value="OS03G0429900 PROTEIN"/>
    <property type="match status" value="1"/>
</dbReference>
<feature type="domain" description="Replication protein A 70 kDa DNA-binding subunit B/D first OB fold" evidence="1">
    <location>
        <begin position="2"/>
        <end position="104"/>
    </location>
</feature>
<evidence type="ECO:0000259" key="1">
    <source>
        <dbReference type="Pfam" id="PF02721"/>
    </source>
</evidence>
<organism evidence="2 3">
    <name type="scientific">Heracleum sosnowskyi</name>
    <dbReference type="NCBI Taxonomy" id="360622"/>
    <lineage>
        <taxon>Eukaryota</taxon>
        <taxon>Viridiplantae</taxon>
        <taxon>Streptophyta</taxon>
        <taxon>Embryophyta</taxon>
        <taxon>Tracheophyta</taxon>
        <taxon>Spermatophyta</taxon>
        <taxon>Magnoliopsida</taxon>
        <taxon>eudicotyledons</taxon>
        <taxon>Gunneridae</taxon>
        <taxon>Pentapetalae</taxon>
        <taxon>asterids</taxon>
        <taxon>campanulids</taxon>
        <taxon>Apiales</taxon>
        <taxon>Apiaceae</taxon>
        <taxon>Apioideae</taxon>
        <taxon>apioid superclade</taxon>
        <taxon>Tordylieae</taxon>
        <taxon>Tordyliinae</taxon>
        <taxon>Heracleum</taxon>
    </lineage>
</organism>
<evidence type="ECO:0000313" key="3">
    <source>
        <dbReference type="Proteomes" id="UP001237642"/>
    </source>
</evidence>
<dbReference type="Pfam" id="PF02721">
    <property type="entry name" value="DUF223"/>
    <property type="match status" value="1"/>
</dbReference>
<dbReference type="Proteomes" id="UP001237642">
    <property type="component" value="Unassembled WGS sequence"/>
</dbReference>
<dbReference type="AlphaFoldDB" id="A0AAD8JH49"/>
<evidence type="ECO:0000313" key="2">
    <source>
        <dbReference type="EMBL" id="KAK1402327.1"/>
    </source>
</evidence>
<sequence length="622" mass="69791">MYSNLQAIRPTRNDWSVKILVTRSWPAIANNGVMTIRNLIVLDSEDYHMQAFVYPAEWNVLQNNVHEGHTYTITIFNVRAAYGSLRSVSSPWSIIFTQYTVVQPLMAVPVAIPNHKFEFVSFGDIPQLTQSYPQFQSPTNSIGEFDTPPVLVLASVKANCHFGAIRITSLPSTKIYVNLQDASTAIMRQRFMAAMYDSLSFLDTSRTTGRIKVRVTRMWASVSAGSEGKDGLKGFNLILLDDNNTHVQAFVYADNWRANYENPDAPEFSTDIIGVVEDFENVKLIKTMFGERNIVKFRITDGRYSHKVSVWGKLAVTTDELHSKMKETPIIAIVTSCKMKIFRSSVQISTLPSSKIFLNLDDECVAAMRIRLEEEGYKVPENVEPTQLPIFEPQVIQTITLKELSEKTNTEELKVLKIELYIEKKRFKIVVLAEDSTEAFNFILKDRAAKRAIGFTATKLIANKKKDGENTAYPAEISAIVGKELTFTIQINDDNILLNSKIFTVIDAYDMIALTASTCLSASTSEATMPSFTATSISEEGGEGIWIVCRTYSAMRFCLSVIDSYIYCCPAKIVLWKCNIPAIIAADLLGMNSSFTFGSLRRDLVDNPLLLSKKLVDLNLKE</sequence>
<dbReference type="EMBL" id="JAUIZM010000001">
    <property type="protein sequence ID" value="KAK1402327.1"/>
    <property type="molecule type" value="Genomic_DNA"/>
</dbReference>
<dbReference type="Gene3D" id="2.40.50.140">
    <property type="entry name" value="Nucleic acid-binding proteins"/>
    <property type="match status" value="3"/>
</dbReference>
<keyword evidence="3" id="KW-1185">Reference proteome</keyword>
<reference evidence="2" key="2">
    <citation type="submission" date="2023-05" db="EMBL/GenBank/DDBJ databases">
        <authorList>
            <person name="Schelkunov M.I."/>
        </authorList>
    </citation>
    <scope>NUCLEOTIDE SEQUENCE</scope>
    <source>
        <strain evidence="2">Hsosn_3</strain>
        <tissue evidence="2">Leaf</tissue>
    </source>
</reference>
<dbReference type="SUPFAM" id="SSF50249">
    <property type="entry name" value="Nucleic acid-binding proteins"/>
    <property type="match status" value="3"/>
</dbReference>
<proteinExistence type="predicted"/>
<reference evidence="2" key="1">
    <citation type="submission" date="2023-02" db="EMBL/GenBank/DDBJ databases">
        <title>Genome of toxic invasive species Heracleum sosnowskyi carries increased number of genes despite the absence of recent whole-genome duplications.</title>
        <authorList>
            <person name="Schelkunov M."/>
            <person name="Shtratnikova V."/>
            <person name="Makarenko M."/>
            <person name="Klepikova A."/>
            <person name="Omelchenko D."/>
            <person name="Novikova G."/>
            <person name="Obukhova E."/>
            <person name="Bogdanov V."/>
            <person name="Penin A."/>
            <person name="Logacheva M."/>
        </authorList>
    </citation>
    <scope>NUCLEOTIDE SEQUENCE</scope>
    <source>
        <strain evidence="2">Hsosn_3</strain>
        <tissue evidence="2">Leaf</tissue>
    </source>
</reference>
<dbReference type="InterPro" id="IPR012340">
    <property type="entry name" value="NA-bd_OB-fold"/>
</dbReference>
<gene>
    <name evidence="2" type="ORF">POM88_001932</name>
</gene>
<protein>
    <recommendedName>
        <fullName evidence="1">Replication protein A 70 kDa DNA-binding subunit B/D first OB fold domain-containing protein</fullName>
    </recommendedName>
</protein>
<name>A0AAD8JH49_9APIA</name>
<dbReference type="InterPro" id="IPR003871">
    <property type="entry name" value="RFA1B/D_OB_1st"/>
</dbReference>
<comment type="caution">
    <text evidence="2">The sequence shown here is derived from an EMBL/GenBank/DDBJ whole genome shotgun (WGS) entry which is preliminary data.</text>
</comment>